<organism evidence="3 4">
    <name type="scientific">Rugamonas aquatica</name>
    <dbReference type="NCBI Taxonomy" id="2743357"/>
    <lineage>
        <taxon>Bacteria</taxon>
        <taxon>Pseudomonadati</taxon>
        <taxon>Pseudomonadota</taxon>
        <taxon>Betaproteobacteria</taxon>
        <taxon>Burkholderiales</taxon>
        <taxon>Oxalobacteraceae</taxon>
        <taxon>Telluria group</taxon>
        <taxon>Rugamonas</taxon>
    </lineage>
</organism>
<evidence type="ECO:0000256" key="2">
    <source>
        <dbReference type="SAM" id="SignalP"/>
    </source>
</evidence>
<keyword evidence="4" id="KW-1185">Reference proteome</keyword>
<dbReference type="RefSeq" id="WP_152841680.1">
    <property type="nucleotide sequence ID" value="NZ_WHUG01000023.1"/>
</dbReference>
<dbReference type="Gene3D" id="2.60.40.10">
    <property type="entry name" value="Immunoglobulins"/>
    <property type="match status" value="1"/>
</dbReference>
<dbReference type="AlphaFoldDB" id="A0A6A7NBN3"/>
<dbReference type="EMBL" id="WHUG01000023">
    <property type="protein sequence ID" value="MQA42590.1"/>
    <property type="molecule type" value="Genomic_DNA"/>
</dbReference>
<dbReference type="InterPro" id="IPR011042">
    <property type="entry name" value="6-blade_b-propeller_TolB-like"/>
</dbReference>
<comment type="caution">
    <text evidence="3">The sequence shown here is derived from an EMBL/GenBank/DDBJ whole genome shotgun (WGS) entry which is preliminary data.</text>
</comment>
<feature type="chain" id="PRO_5025398908" evidence="2">
    <location>
        <begin position="31"/>
        <end position="603"/>
    </location>
</feature>
<comment type="similarity">
    <text evidence="1">Belongs to the TolB family.</text>
</comment>
<dbReference type="Proteomes" id="UP000440498">
    <property type="component" value="Unassembled WGS sequence"/>
</dbReference>
<reference evidence="3 4" key="1">
    <citation type="submission" date="2019-10" db="EMBL/GenBank/DDBJ databases">
        <title>Two novel species isolated from a subtropical stream in China.</title>
        <authorList>
            <person name="Lu H."/>
        </authorList>
    </citation>
    <scope>NUCLEOTIDE SEQUENCE [LARGE SCALE GENOMIC DNA]</scope>
    <source>
        <strain evidence="3 4">FT29W</strain>
    </source>
</reference>
<dbReference type="SUPFAM" id="SSF82171">
    <property type="entry name" value="DPP6 N-terminal domain-like"/>
    <property type="match status" value="1"/>
</dbReference>
<evidence type="ECO:0000313" key="4">
    <source>
        <dbReference type="Proteomes" id="UP000440498"/>
    </source>
</evidence>
<keyword evidence="2" id="KW-0732">Signal</keyword>
<gene>
    <name evidence="3" type="ORF">GEV02_31100</name>
</gene>
<dbReference type="Pfam" id="PF07676">
    <property type="entry name" value="PD40"/>
    <property type="match status" value="1"/>
</dbReference>
<dbReference type="PANTHER" id="PTHR36842">
    <property type="entry name" value="PROTEIN TOLB HOMOLOG"/>
    <property type="match status" value="1"/>
</dbReference>
<evidence type="ECO:0000313" key="3">
    <source>
        <dbReference type="EMBL" id="MQA42590.1"/>
    </source>
</evidence>
<proteinExistence type="inferred from homology"/>
<dbReference type="InterPro" id="IPR013783">
    <property type="entry name" value="Ig-like_fold"/>
</dbReference>
<accession>A0A6A7NBN3</accession>
<feature type="signal peptide" evidence="2">
    <location>
        <begin position="1"/>
        <end position="30"/>
    </location>
</feature>
<name>A0A6A7NBN3_9BURK</name>
<dbReference type="InterPro" id="IPR011659">
    <property type="entry name" value="WD40"/>
</dbReference>
<evidence type="ECO:0000256" key="1">
    <source>
        <dbReference type="ARBA" id="ARBA00009820"/>
    </source>
</evidence>
<protein>
    <submittedName>
        <fullName evidence="3">Uncharacterized protein</fullName>
    </submittedName>
</protein>
<sequence length="603" mass="63207">MELLHRRRNRSAWIYIAGASLGMLAGSAYAAPDISVRYVLLPPTEPAGNLTLSANGQYVSYRSNSPSVTNPAINIFIYDLVNNTRTQANLMPNGDLPAAATCDAPVMSADAHYVVFGCLASSMGTPVPSGGQSYYVYDRIRNKTEVIPATTSDTLNRQMNPAISADGHFIAYRSSNGSTSSLFVRNMVNKTTRTTTGQFLSAGSYNYINISTDGRFVSYDGRVKPESSYSDVWVHDVSKGTTEAINVTPAGLRGTKGANYPIMSADGNVVAFFSTDTALTSPPAPIVGGVFVRDRVAGKTEFVSGIAAAGFTNDHTLSANGRYVAFTGNPVQTSKNLYVYDRLTKVNRIIPGAIGGNRTVSAPRFSADGRYLVFLTSKSIAGQAPVRSIGIADLGVAAGLTVSADPLSLTEGGAAGTYSVVLAQVPNADVTVTISPDKQLSVARTKLVFTPDNWNVPQVVSVQALQDGVAEGKHNGVITHTVTSTDIDYTVVKPSSVTVAINDAVVPTVVLPGATWNQSELPVSGTAAPGANVLLTATNRSTGWLTSVSVLADAQGNWSRTLSGLSDGVIEIDAQADGIHSAVQSITVALLPPPPISLPPAQQ</sequence>
<dbReference type="Gene3D" id="2.120.10.30">
    <property type="entry name" value="TolB, C-terminal domain"/>
    <property type="match status" value="1"/>
</dbReference>